<comment type="caution">
    <text evidence="3">The sequence shown here is derived from an EMBL/GenBank/DDBJ whole genome shotgun (WGS) entry which is preliminary data.</text>
</comment>
<reference evidence="3 4" key="1">
    <citation type="journal article" date="2020" name="IScience">
        <title>Genome Sequencing of the Endangered Kingdonia uniflora (Circaeasteraceae, Ranunculales) Reveals Potential Mechanisms of Evolutionary Specialization.</title>
        <authorList>
            <person name="Sun Y."/>
            <person name="Deng T."/>
            <person name="Zhang A."/>
            <person name="Moore M.J."/>
            <person name="Landis J.B."/>
            <person name="Lin N."/>
            <person name="Zhang H."/>
            <person name="Zhang X."/>
            <person name="Huang J."/>
            <person name="Zhang X."/>
            <person name="Sun H."/>
            <person name="Wang H."/>
        </authorList>
    </citation>
    <scope>NUCLEOTIDE SEQUENCE [LARGE SCALE GENOMIC DNA]</scope>
    <source>
        <strain evidence="3">TB1705</strain>
        <tissue evidence="3">Leaf</tissue>
    </source>
</reference>
<dbReference type="Pfam" id="PF12776">
    <property type="entry name" value="Myb_DNA-bind_3"/>
    <property type="match status" value="1"/>
</dbReference>
<evidence type="ECO:0000256" key="1">
    <source>
        <dbReference type="SAM" id="MobiDB-lite"/>
    </source>
</evidence>
<gene>
    <name evidence="3" type="ORF">GIB67_041403</name>
</gene>
<dbReference type="InterPro" id="IPR024752">
    <property type="entry name" value="Myb/SANT-like_dom"/>
</dbReference>
<feature type="domain" description="Myb/SANT-like" evidence="2">
    <location>
        <begin position="48"/>
        <end position="140"/>
    </location>
</feature>
<sequence length="389" mass="43928">MSEATMVTVKQEQIMESSQDCVEINRNGRSCGAATMPAFVPNVKKQINWTEDMDQILITTLRDQLLSGGKGRVGWKPQAYYAVRSNMLSQLGVIISTVNVRSRTKTFKQRLRDVRTLLDMNGFRWDKTRKKIVAEASVWRSMLAPESMKHLRKYRKRAIPDWDAYVDLLGEDVEIEKTSATLNDELPGEFGDTHLMGEDEANGETAKTSATLNNELPGEFEYTPLIGEGGANEDRGFGDTPHEVDSEIDLAVNADNMTHSIEHERTTDTQGLSVNSNRRKTLSEEPVPVPKRQRVEEPVSQVVLAEFSGLKESFKQMTAEMARQNDKNEVLVKTLHVELGKIRGLSKVDRFRAIDMFSSQKFLLRLFLSMSDEDKKEWLAWKLGGPAGK</sequence>
<dbReference type="AlphaFoldDB" id="A0A7J7LRP5"/>
<dbReference type="Proteomes" id="UP000541444">
    <property type="component" value="Unassembled WGS sequence"/>
</dbReference>
<feature type="region of interest" description="Disordered" evidence="1">
    <location>
        <begin position="261"/>
        <end position="294"/>
    </location>
</feature>
<dbReference type="EMBL" id="JACGCM010002082">
    <property type="protein sequence ID" value="KAF6145208.1"/>
    <property type="molecule type" value="Genomic_DNA"/>
</dbReference>
<proteinExistence type="predicted"/>
<evidence type="ECO:0000313" key="4">
    <source>
        <dbReference type="Proteomes" id="UP000541444"/>
    </source>
</evidence>
<dbReference type="OrthoDB" id="1746344at2759"/>
<protein>
    <recommendedName>
        <fullName evidence="2">Myb/SANT-like domain-containing protein</fullName>
    </recommendedName>
</protein>
<evidence type="ECO:0000259" key="2">
    <source>
        <dbReference type="Pfam" id="PF12776"/>
    </source>
</evidence>
<dbReference type="PANTHER" id="PTHR46929">
    <property type="entry name" value="EXPRESSED PROTEIN"/>
    <property type="match status" value="1"/>
</dbReference>
<keyword evidence="4" id="KW-1185">Reference proteome</keyword>
<accession>A0A7J7LRP5</accession>
<evidence type="ECO:0000313" key="3">
    <source>
        <dbReference type="EMBL" id="KAF6145208.1"/>
    </source>
</evidence>
<dbReference type="PANTHER" id="PTHR46929:SF3">
    <property type="entry name" value="MYB_SANT-LIKE DOMAIN-CONTAINING PROTEIN"/>
    <property type="match status" value="1"/>
</dbReference>
<name>A0A7J7LRP5_9MAGN</name>
<organism evidence="3 4">
    <name type="scientific">Kingdonia uniflora</name>
    <dbReference type="NCBI Taxonomy" id="39325"/>
    <lineage>
        <taxon>Eukaryota</taxon>
        <taxon>Viridiplantae</taxon>
        <taxon>Streptophyta</taxon>
        <taxon>Embryophyta</taxon>
        <taxon>Tracheophyta</taxon>
        <taxon>Spermatophyta</taxon>
        <taxon>Magnoliopsida</taxon>
        <taxon>Ranunculales</taxon>
        <taxon>Circaeasteraceae</taxon>
        <taxon>Kingdonia</taxon>
    </lineage>
</organism>